<dbReference type="Proteomes" id="UP000178771">
    <property type="component" value="Unassembled WGS sequence"/>
</dbReference>
<sequence length="566" mass="63803">MLPSKLLQILAKNKESARPYPEVLTELRNQGWREDTLADAEIWYQNYQPPMTPQMRAVKRKKELLESSSLEKKHIPAKFFSKNDYDYEMPESEKAEVAVEKNEIKKAEPPKQKEVLKNDPPKTGGVQNFGSLNLGKEEKSDSPNPELERKIITQRTSPKIAKEEINGEVVERMYPFFAILTAAMAILLAVGFTAVVSIAYGKINIGNRDIQHKIRNIVQGLPFAPKTADYIIDRAVEADSNIKSSYIEASMASESKDLAGMLGVGNFDLSVNGPFDLSDQLNPKLSLNLKMGDDFESDLMFINNMFYFRFSRVPEGLQEYLKMMGIPILEVDNYLNRWYSYKIPPKQNEARDFINESHDTTYFSNELRKLLRSDLLSKFTVSKSEIDGRNSYELTLDLSDRDLQNLLLRLEGSSIPSAVSDADSYISGAVIKVWVDTETYYTQKAVVMVTINNVMLNSTSSVLGDADQFIDENLPPDPEGLPGLSPNPAMLSAPNEANIVFSLKLSQFNQQFVFEEPSNAVSYEDLMAGLTGGLPLDTERFIPEILKPFVWQINENDSRGIVPLPK</sequence>
<feature type="compositionally biased region" description="Basic and acidic residues" evidence="1">
    <location>
        <begin position="100"/>
        <end position="120"/>
    </location>
</feature>
<evidence type="ECO:0000256" key="2">
    <source>
        <dbReference type="SAM" id="Phobius"/>
    </source>
</evidence>
<protein>
    <submittedName>
        <fullName evidence="3">Uncharacterized protein</fullName>
    </submittedName>
</protein>
<accession>A0A1F4V5F1</accession>
<dbReference type="STRING" id="1802624.A2982_01035"/>
<feature type="transmembrane region" description="Helical" evidence="2">
    <location>
        <begin position="176"/>
        <end position="200"/>
    </location>
</feature>
<organism evidence="3 4">
    <name type="scientific">candidate division WWE3 bacterium RIFCSPLOWO2_01_FULL_39_13</name>
    <dbReference type="NCBI Taxonomy" id="1802624"/>
    <lineage>
        <taxon>Bacteria</taxon>
        <taxon>Katanobacteria</taxon>
    </lineage>
</organism>
<evidence type="ECO:0000313" key="4">
    <source>
        <dbReference type="Proteomes" id="UP000178771"/>
    </source>
</evidence>
<name>A0A1F4V5F1_UNCKA</name>
<keyword evidence="2" id="KW-0472">Membrane</keyword>
<proteinExistence type="predicted"/>
<evidence type="ECO:0000256" key="1">
    <source>
        <dbReference type="SAM" id="MobiDB-lite"/>
    </source>
</evidence>
<evidence type="ECO:0000313" key="3">
    <source>
        <dbReference type="EMBL" id="OGC52419.1"/>
    </source>
</evidence>
<feature type="compositionally biased region" description="Basic and acidic residues" evidence="1">
    <location>
        <begin position="135"/>
        <end position="146"/>
    </location>
</feature>
<gene>
    <name evidence="3" type="ORF">A2982_01035</name>
</gene>
<dbReference type="AlphaFoldDB" id="A0A1F4V5F1"/>
<keyword evidence="2" id="KW-1133">Transmembrane helix</keyword>
<dbReference type="EMBL" id="MEVH01000001">
    <property type="protein sequence ID" value="OGC52419.1"/>
    <property type="molecule type" value="Genomic_DNA"/>
</dbReference>
<reference evidence="3 4" key="1">
    <citation type="journal article" date="2016" name="Nat. Commun.">
        <title>Thousands of microbial genomes shed light on interconnected biogeochemical processes in an aquifer system.</title>
        <authorList>
            <person name="Anantharaman K."/>
            <person name="Brown C.T."/>
            <person name="Hug L.A."/>
            <person name="Sharon I."/>
            <person name="Castelle C.J."/>
            <person name="Probst A.J."/>
            <person name="Thomas B.C."/>
            <person name="Singh A."/>
            <person name="Wilkins M.J."/>
            <person name="Karaoz U."/>
            <person name="Brodie E.L."/>
            <person name="Williams K.H."/>
            <person name="Hubbard S.S."/>
            <person name="Banfield J.F."/>
        </authorList>
    </citation>
    <scope>NUCLEOTIDE SEQUENCE [LARGE SCALE GENOMIC DNA]</scope>
</reference>
<feature type="region of interest" description="Disordered" evidence="1">
    <location>
        <begin position="100"/>
        <end position="146"/>
    </location>
</feature>
<keyword evidence="2" id="KW-0812">Transmembrane</keyword>
<comment type="caution">
    <text evidence="3">The sequence shown here is derived from an EMBL/GenBank/DDBJ whole genome shotgun (WGS) entry which is preliminary data.</text>
</comment>